<comment type="subcellular location">
    <subcellularLocation>
        <location evidence="2 16">Cytoplasm</location>
    </subcellularLocation>
</comment>
<dbReference type="SMART" id="SM00436">
    <property type="entry name" value="TOP1Bc"/>
    <property type="match status" value="1"/>
</dbReference>
<keyword evidence="7 16" id="KW-0863">Zinc-finger</keyword>
<dbReference type="InterPro" id="IPR040569">
    <property type="entry name" value="Znf_Rg"/>
</dbReference>
<evidence type="ECO:0000256" key="17">
    <source>
        <dbReference type="RuleBase" id="RU004026"/>
    </source>
</evidence>
<dbReference type="RefSeq" id="WP_048100167.1">
    <property type="nucleotide sequence ID" value="NZ_JFZT01000048.1"/>
</dbReference>
<dbReference type="PROSITE" id="PS52036">
    <property type="entry name" value="ZF_RG_N"/>
    <property type="match status" value="1"/>
</dbReference>
<dbReference type="SMART" id="SM00487">
    <property type="entry name" value="DEXDc"/>
    <property type="match status" value="1"/>
</dbReference>
<dbReference type="HAMAP" id="MF_01125">
    <property type="entry name" value="Reverse_gyrase"/>
    <property type="match status" value="1"/>
</dbReference>
<organism evidence="22 23">
    <name type="scientific">Candidatus Acidianus copahuensis</name>
    <dbReference type="NCBI Taxonomy" id="1160895"/>
    <lineage>
        <taxon>Archaea</taxon>
        <taxon>Thermoproteota</taxon>
        <taxon>Thermoprotei</taxon>
        <taxon>Sulfolobales</taxon>
        <taxon>Sulfolobaceae</taxon>
        <taxon>Acidianus</taxon>
    </lineage>
</organism>
<dbReference type="OrthoDB" id="30963at2157"/>
<evidence type="ECO:0000256" key="12">
    <source>
        <dbReference type="ARBA" id="ARBA00023125"/>
    </source>
</evidence>
<evidence type="ECO:0000256" key="5">
    <source>
        <dbReference type="ARBA" id="ARBA00022723"/>
    </source>
</evidence>
<evidence type="ECO:0000256" key="13">
    <source>
        <dbReference type="ARBA" id="ARBA00023235"/>
    </source>
</evidence>
<dbReference type="NCBIfam" id="TIGR01054">
    <property type="entry name" value="rgy"/>
    <property type="match status" value="1"/>
</dbReference>
<dbReference type="InterPro" id="IPR014001">
    <property type="entry name" value="Helicase_ATP-bd"/>
</dbReference>
<dbReference type="Gene3D" id="1.10.290.10">
    <property type="entry name" value="Topoisomerase I, domain 4"/>
    <property type="match status" value="1"/>
</dbReference>
<dbReference type="Pfam" id="PF01751">
    <property type="entry name" value="Toprim"/>
    <property type="match status" value="1"/>
</dbReference>
<reference evidence="22 23" key="1">
    <citation type="submission" date="2014-03" db="EMBL/GenBank/DDBJ databases">
        <title>Draft genome sequence of the novel thermoacidophilic archaea Acidianus copahuensis ALE1 strain, isolated from Copahue volcanic area in Neuquen Argentina.</title>
        <authorList>
            <person name="Urbieta M.S."/>
            <person name="Rascovan N."/>
            <person name="Castro C."/>
            <person name="Revale S."/>
            <person name="Giaveno M.A."/>
            <person name="Vazquez M.P."/>
            <person name="Donati E.R."/>
        </authorList>
    </citation>
    <scope>NUCLEOTIDE SEQUENCE [LARGE SCALE GENOMIC DNA]</scope>
    <source>
        <strain evidence="22 23">ALE1</strain>
    </source>
</reference>
<evidence type="ECO:0000259" key="21">
    <source>
        <dbReference type="PROSITE" id="PS52039"/>
    </source>
</evidence>
<dbReference type="Pfam" id="PF17915">
    <property type="entry name" value="zf_Rg"/>
    <property type="match status" value="1"/>
</dbReference>
<keyword evidence="10" id="KW-0460">Magnesium</keyword>
<evidence type="ECO:0000259" key="20">
    <source>
        <dbReference type="PROSITE" id="PS52036"/>
    </source>
</evidence>
<dbReference type="InterPro" id="IPR013824">
    <property type="entry name" value="Topo_IA_cen_sub1"/>
</dbReference>
<comment type="similarity">
    <text evidence="16">In the C-terminal section; belongs to the type IA topoisomerase family.</text>
</comment>
<keyword evidence="8 16" id="KW-0862">Zinc</keyword>
<dbReference type="InterPro" id="IPR003602">
    <property type="entry name" value="Topo_IA_DNA-bd_dom"/>
</dbReference>
<dbReference type="SMART" id="SM00437">
    <property type="entry name" value="TOP1Ac"/>
    <property type="match status" value="1"/>
</dbReference>
<comment type="subunit">
    <text evidence="3 16">Monomer.</text>
</comment>
<dbReference type="Gene3D" id="1.10.460.10">
    <property type="entry name" value="Topoisomerase I, domain 2"/>
    <property type="match status" value="1"/>
</dbReference>
<evidence type="ECO:0000256" key="3">
    <source>
        <dbReference type="ARBA" id="ARBA00011245"/>
    </source>
</evidence>
<dbReference type="InterPro" id="IPR011545">
    <property type="entry name" value="DEAD/DEAH_box_helicase_dom"/>
</dbReference>
<keyword evidence="13 16" id="KW-0413">Isomerase</keyword>
<dbReference type="EMBL" id="JFZT01000048">
    <property type="protein sequence ID" value="EZQ03118.1"/>
    <property type="molecule type" value="Genomic_DNA"/>
</dbReference>
<evidence type="ECO:0000259" key="18">
    <source>
        <dbReference type="PROSITE" id="PS50880"/>
    </source>
</evidence>
<dbReference type="PRINTS" id="PR00417">
    <property type="entry name" value="PRTPISMRASEI"/>
</dbReference>
<evidence type="ECO:0000256" key="16">
    <source>
        <dbReference type="HAMAP-Rule" id="MF_01125"/>
    </source>
</evidence>
<feature type="region of interest" description="Topoisomerase I" evidence="16">
    <location>
        <begin position="607"/>
        <end position="1229"/>
    </location>
</feature>
<dbReference type="PROSITE" id="PS51192">
    <property type="entry name" value="HELICASE_ATP_BIND_1"/>
    <property type="match status" value="1"/>
</dbReference>
<dbReference type="GO" id="GO:0160097">
    <property type="term" value="F:reverse gyrase activity"/>
    <property type="evidence" value="ECO:0007669"/>
    <property type="project" value="UniProtKB-UniRule"/>
</dbReference>
<dbReference type="GO" id="GO:0016887">
    <property type="term" value="F:ATP hydrolysis activity"/>
    <property type="evidence" value="ECO:0007669"/>
    <property type="project" value="RHEA"/>
</dbReference>
<keyword evidence="11 16" id="KW-0799">Topoisomerase</keyword>
<dbReference type="GO" id="GO:0006260">
    <property type="term" value="P:DNA replication"/>
    <property type="evidence" value="ECO:0007669"/>
    <property type="project" value="UniProtKB-UniRule"/>
</dbReference>
<dbReference type="GO" id="GO:0006265">
    <property type="term" value="P:DNA topological change"/>
    <property type="evidence" value="ECO:0007669"/>
    <property type="project" value="UniProtKB-UniRule"/>
</dbReference>
<dbReference type="Pfam" id="PF00270">
    <property type="entry name" value="DEAD"/>
    <property type="match status" value="1"/>
</dbReference>
<keyword evidence="5 16" id="KW-0479">Metal-binding</keyword>
<dbReference type="InterPro" id="IPR003601">
    <property type="entry name" value="Topo_IA_2"/>
</dbReference>
<comment type="caution">
    <text evidence="22">The sequence shown here is derived from an EMBL/GenBank/DDBJ whole genome shotgun (WGS) entry which is preliminary data.</text>
</comment>
<comment type="miscellaneous">
    <text evidence="16">This enzyme is the only unique feature of hyperthermophilic bacteria/archaea known and seems to be essential for adaptation to life at high temperatures. It may play a role in stabilization of DNA at high temperatures.</text>
</comment>
<keyword evidence="4 16" id="KW-0963">Cytoplasm</keyword>
<keyword evidence="16" id="KW-0378">Hydrolase</keyword>
<comment type="catalytic activity">
    <reaction evidence="15 16 17">
        <text>ATP + H2O = ADP + phosphate + H(+)</text>
        <dbReference type="Rhea" id="RHEA:13065"/>
        <dbReference type="ChEBI" id="CHEBI:15377"/>
        <dbReference type="ChEBI" id="CHEBI:15378"/>
        <dbReference type="ChEBI" id="CHEBI:30616"/>
        <dbReference type="ChEBI" id="CHEBI:43474"/>
        <dbReference type="ChEBI" id="CHEBI:456216"/>
    </reaction>
</comment>
<evidence type="ECO:0000256" key="10">
    <source>
        <dbReference type="ARBA" id="ARBA00022842"/>
    </source>
</evidence>
<keyword evidence="23" id="KW-1185">Reference proteome</keyword>
<dbReference type="SUPFAM" id="SSF56712">
    <property type="entry name" value="Prokaryotic type I DNA topoisomerase"/>
    <property type="match status" value="1"/>
</dbReference>
<feature type="domain" description="Helicase ATP-binding" evidence="19">
    <location>
        <begin position="95"/>
        <end position="300"/>
    </location>
</feature>
<comment type="domain">
    <text evidence="16">Introduction of positive supercoils requires the cooperation of both domains. The helicase-like domain probably does not directly unwind DNA, but more likely acts by driving ATP-dependent conformational changes within the whole enzyme. A beta hairpin in the 'latch' region of the N-terminal domain plays a regulatory role in the enzyme, repressing topoisomerase activity in the absence of ATP and preventing the enzyme from acting as an ATP-independent relaxing enzyme; it also helps to coordinate nucleotide hydrolysis by the ATPase domain with the supercoiling activity of the topoisomerase domain.</text>
</comment>
<accession>A0A031LJZ3</accession>
<comment type="function">
    <text evidence="17">Modifies the topological state of DNA by introducing positive supercoils in an ATP-dependent process, increasing the linking number in steps of +1. Binds to single-stranded DNA, transiently cleaves and then rejoins the ends, introducing a positive supercoil in the process. The scissile phosphodiester is attacked by the catalytic tyrosine of the enzyme, resulting in the formation of a DNA-(5'-phosphotyrosyl)-enzyme intermediate. Involved in rewinding DNA strands in regions of the chromosome that have opened up to allow replication, transcription, DNA repair and/or for DNA protection.</text>
</comment>
<feature type="active site" description="O-(5'-phospho-DNA)-tyrosine intermediate" evidence="16">
    <location>
        <position position="944"/>
    </location>
</feature>
<dbReference type="Gene3D" id="3.40.50.300">
    <property type="entry name" value="P-loop containing nucleotide triphosphate hydrolases"/>
    <property type="match status" value="3"/>
</dbReference>
<dbReference type="GO" id="GO:0005524">
    <property type="term" value="F:ATP binding"/>
    <property type="evidence" value="ECO:0007669"/>
    <property type="project" value="UniProtKB-UniRule"/>
</dbReference>
<dbReference type="InterPro" id="IPR013826">
    <property type="entry name" value="Topo_IA_cen_sub3"/>
</dbReference>
<evidence type="ECO:0000313" key="23">
    <source>
        <dbReference type="Proteomes" id="UP000024332"/>
    </source>
</evidence>
<proteinExistence type="inferred from homology"/>
<comment type="similarity">
    <text evidence="14 16">In the N-terminal section; belongs to the DEAD box helicase family. DDVD subfamily.</text>
</comment>
<dbReference type="InterPro" id="IPR023405">
    <property type="entry name" value="Topo_IA_core_domain"/>
</dbReference>
<keyword evidence="12 16" id="KW-0238">DNA-binding</keyword>
<name>A0A031LJZ3_9CREN</name>
<dbReference type="Proteomes" id="UP000024332">
    <property type="component" value="Unassembled WGS sequence"/>
</dbReference>
<dbReference type="PANTHER" id="PTHR43505:SF1">
    <property type="entry name" value="REVERSE GYRASE"/>
    <property type="match status" value="1"/>
</dbReference>
<dbReference type="InterPro" id="IPR034142">
    <property type="entry name" value="TOPRIM_RevGyr"/>
</dbReference>
<dbReference type="Gene3D" id="2.60.510.20">
    <property type="match status" value="1"/>
</dbReference>
<dbReference type="InterPro" id="IPR005736">
    <property type="entry name" value="Reverse_gyrase"/>
</dbReference>
<dbReference type="GO" id="GO:0005737">
    <property type="term" value="C:cytoplasm"/>
    <property type="evidence" value="ECO:0007669"/>
    <property type="project" value="UniProtKB-SubCell"/>
</dbReference>
<dbReference type="CDD" id="cd18798">
    <property type="entry name" value="SF2_C_reverse_gyrase"/>
    <property type="match status" value="1"/>
</dbReference>
<dbReference type="PROSITE" id="PS52039">
    <property type="entry name" value="TOPO_IA_2"/>
    <property type="match status" value="1"/>
</dbReference>
<dbReference type="STRING" id="1160895.CM19_09820"/>
<dbReference type="GO" id="GO:0003677">
    <property type="term" value="F:DNA binding"/>
    <property type="evidence" value="ECO:0007669"/>
    <property type="project" value="UniProtKB-UniRule"/>
</dbReference>
<evidence type="ECO:0000256" key="2">
    <source>
        <dbReference type="ARBA" id="ARBA00004496"/>
    </source>
</evidence>
<dbReference type="SMART" id="SM00493">
    <property type="entry name" value="TOPRIM"/>
    <property type="match status" value="1"/>
</dbReference>
<comment type="function">
    <text evidence="16">Modifies the topological state of DNA by introducing positive supercoils in an ATP-dependent process, increasing the linking number in steps of +1. Binds to single-stranded DNA, transiently cleaves and then rejoins the ends, introducing a positive supercoil in the process. The scissile phosphodiester is attacked by the catalytic tyrosine of the enzyme, resulting in the formation of a DNA-(5'-phosphotyrosyl)-enzyme intermediate. Probably involved in rewinding DNA strands in regions of the chromosome that have opened up to allow replication, transcription, DNA repair and/or for DNA protection.</text>
</comment>
<dbReference type="SUPFAM" id="SSF52540">
    <property type="entry name" value="P-loop containing nucleoside triphosphate hydrolases"/>
    <property type="match status" value="2"/>
</dbReference>
<evidence type="ECO:0000256" key="11">
    <source>
        <dbReference type="ARBA" id="ARBA00023029"/>
    </source>
</evidence>
<dbReference type="CDD" id="cd17924">
    <property type="entry name" value="DDXDc_reverse_gyrase"/>
    <property type="match status" value="1"/>
</dbReference>
<dbReference type="InterPro" id="IPR006171">
    <property type="entry name" value="TOPRIM_dom"/>
</dbReference>
<evidence type="ECO:0000256" key="15">
    <source>
        <dbReference type="ARBA" id="ARBA00049360"/>
    </source>
</evidence>
<feature type="domain" description="RG N-terminal-type" evidence="20">
    <location>
        <begin position="6"/>
        <end position="44"/>
    </location>
</feature>
<evidence type="ECO:0000259" key="19">
    <source>
        <dbReference type="PROSITE" id="PS51192"/>
    </source>
</evidence>
<gene>
    <name evidence="16" type="primary">rgy</name>
    <name evidence="22" type="ORF">CM19_09820</name>
</gene>
<evidence type="ECO:0000256" key="1">
    <source>
        <dbReference type="ARBA" id="ARBA00001946"/>
    </source>
</evidence>
<dbReference type="GO" id="GO:0008094">
    <property type="term" value="F:ATP-dependent activity, acting on DNA"/>
    <property type="evidence" value="ECO:0007669"/>
    <property type="project" value="UniProtKB-UniRule"/>
</dbReference>
<comment type="cofactor">
    <cofactor evidence="1">
        <name>Mg(2+)</name>
        <dbReference type="ChEBI" id="CHEBI:18420"/>
    </cofactor>
</comment>
<evidence type="ECO:0000256" key="6">
    <source>
        <dbReference type="ARBA" id="ARBA00022741"/>
    </source>
</evidence>
<keyword evidence="9 16" id="KW-0067">ATP-binding</keyword>
<dbReference type="CDD" id="cd00186">
    <property type="entry name" value="TOP1Ac"/>
    <property type="match status" value="1"/>
</dbReference>
<dbReference type="GO" id="GO:0008270">
    <property type="term" value="F:zinc ion binding"/>
    <property type="evidence" value="ECO:0007669"/>
    <property type="project" value="UniProtKB-UniRule"/>
</dbReference>
<dbReference type="InterPro" id="IPR027417">
    <property type="entry name" value="P-loop_NTPase"/>
</dbReference>
<evidence type="ECO:0000256" key="4">
    <source>
        <dbReference type="ARBA" id="ARBA00022490"/>
    </source>
</evidence>
<evidence type="ECO:0000256" key="9">
    <source>
        <dbReference type="ARBA" id="ARBA00022840"/>
    </source>
</evidence>
<dbReference type="CDD" id="cd03361">
    <property type="entry name" value="TOPRIM_TopoIA_RevGyr"/>
    <property type="match status" value="1"/>
</dbReference>
<evidence type="ECO:0000256" key="14">
    <source>
        <dbReference type="ARBA" id="ARBA00043976"/>
    </source>
</evidence>
<dbReference type="PROSITE" id="PS50880">
    <property type="entry name" value="TOPRIM"/>
    <property type="match status" value="1"/>
</dbReference>
<dbReference type="Pfam" id="PF01131">
    <property type="entry name" value="Topoisom_bac"/>
    <property type="match status" value="1"/>
</dbReference>
<evidence type="ECO:0000256" key="8">
    <source>
        <dbReference type="ARBA" id="ARBA00022833"/>
    </source>
</evidence>
<feature type="binding site" evidence="16">
    <location>
        <position position="91"/>
    </location>
    <ligand>
        <name>ATP</name>
        <dbReference type="ChEBI" id="CHEBI:30616"/>
    </ligand>
</feature>
<protein>
    <recommendedName>
        <fullName evidence="16 17">Reverse gyrase</fullName>
        <ecNumber evidence="16">5.6.2.-</ecNumber>
    </recommendedName>
</protein>
<feature type="domain" description="Topo IA-type catalytic" evidence="21">
    <location>
        <begin position="788"/>
        <end position="1229"/>
    </location>
</feature>
<dbReference type="InterPro" id="IPR013497">
    <property type="entry name" value="Topo_IA_cen"/>
</dbReference>
<evidence type="ECO:0000313" key="22">
    <source>
        <dbReference type="EMBL" id="EZQ03118.1"/>
    </source>
</evidence>
<dbReference type="AlphaFoldDB" id="A0A031LJZ3"/>
<keyword evidence="6 16" id="KW-0547">Nucleotide-binding</keyword>
<dbReference type="PANTHER" id="PTHR43505">
    <property type="entry name" value="REVERSE GYRASE"/>
    <property type="match status" value="1"/>
</dbReference>
<sequence>MGRDDIPLATYLNSCPNCGGDITTLKLLAGSACDRCVPEERTFNSIQDLILFLDSTDKLDRLNNVRQLLGDLEKVSNLFVKILGSPPLGPQRSWIIRALRGESFAVVAPPGLGKTTFGTIMSLFYYMKGKKSLMIFPTKTLVTQVAQRLTSMSKNLGSTSPKLAYYYSGLTSSQKQEFITSLESEDFDVLISTSRYIMKNIGNIEKYNYNYLFVDDVDSVLKSSKSANVILRLVGFTDNDVISVKELLKESRNNYEEAYEKISKIKEKKIKDKIAIFSSATITKGNPVFSSLMGFKPGSAVIYLRNVIDSYVQSDQDQISLINSLVQKLGSGGIIYVPVDKGIKYAKELASNIHQIKSAVITSNSTSKLEKFESGEIDVLIGTATHYGILVRGIDLPWRVRYAIFAGIPKFQFKIGETMHPLAMLKMLTLISLVSRNQDVTRILRIVRGRLRNISTMSLALLAKDIKEEKINDKYIEEAYKIVNKYLSDNSMLEKISEIGEMSINNGYVSVPDYLTYIQASGRTSRIFGGELTTGLSVVLVDNLKLFDLLKRRLSLVLEDVSWNNLDLNSWKVGDRNLDDILNKIDSERENISKIKKEGFLESAPMKKIKTILFVVESPNKAKTISNFFSKPSVRDFNGLRVYETVIGDKVLMVTASGGHIYDLTTKNLGIHGIEIEQNSELTFIPYYNTIKRCAKGHQFTEANDGKCPTCGSLVVRDKRDTVNLLSQLAIEADEILVGTDPDVEGEKIAWDIYFSLRPFNKEIKRAEFHEVTRKAIVEAINNSRSFSAPMLRSQIVRRIEDRWIGFSLSIKLQKNFWPEYCSNIVLSQTCNDNRNLSAGRVQTPVLGWVIGRYMNYEKSKRKVYVVKFLNNLSVLIPRQGNINKKTKFNVRVDSVSKVEDKFGPLPPYTTDTLLSDASNLYSISAPETMRVAQDLFESGLITYHRTDSTRISSIGIFIAESYLKQQLGDKYKEIFKPRSWGEGGAHEAIRPTKPLDEKQLRAMIEEGELQLPKRFSINHYRVYDLIFSRFISSQIIPLTLIKLNIKVRAFFKDNELKLENNNLDMVMEVRLGSDTDLSRLSLYFPRIYFSMRESTHQDSIKKIMNCSNGCDFQGQVTSSFLKSDHQLYTQGELITEMKNKGIGRPSTYATIISTLIKRMYIIESRNAKRLIPSKLGISVYNFLNTNYHNLVSEERTKILLDMMDEIEEGKIDYRQVLKQLYNEIQSIG</sequence>
<comment type="cofactor">
    <cofactor evidence="16">
        <name>Zn(2+)</name>
        <dbReference type="ChEBI" id="CHEBI:29105"/>
    </cofactor>
    <text evidence="16">Binds 1 or 2 zinc ions per subunit.</text>
</comment>
<dbReference type="Gene3D" id="3.40.50.140">
    <property type="match status" value="1"/>
</dbReference>
<dbReference type="EC" id="5.6.2.-" evidence="16"/>
<feature type="domain" description="Toprim" evidence="18">
    <location>
        <begin position="611"/>
        <end position="772"/>
    </location>
</feature>
<evidence type="ECO:0000256" key="7">
    <source>
        <dbReference type="ARBA" id="ARBA00022771"/>
    </source>
</evidence>